<dbReference type="STRING" id="1120918.SAMN05216249_102199"/>
<dbReference type="Pfam" id="PF01475">
    <property type="entry name" value="FUR"/>
    <property type="match status" value="1"/>
</dbReference>
<organism evidence="1 2">
    <name type="scientific">Acetitomaculum ruminis DSM 5522</name>
    <dbReference type="NCBI Taxonomy" id="1120918"/>
    <lineage>
        <taxon>Bacteria</taxon>
        <taxon>Bacillati</taxon>
        <taxon>Bacillota</taxon>
        <taxon>Clostridia</taxon>
        <taxon>Lachnospirales</taxon>
        <taxon>Lachnospiraceae</taxon>
        <taxon>Acetitomaculum</taxon>
    </lineage>
</organism>
<sequence length="155" mass="17951">MEKRKQKETCEDMFSLSYDITKDKKNQIIEQLKGKGFRITKQRLMLLDVILGADYSCCKEIYYRASKLDSSIGTATVYRMLNILEEIGAINRKNMYKISVSQELSFDNNFLIRFDDSTEMKLSGTELEKLIEYGLSSNGTYGKKIYKVFSSNLIK</sequence>
<protein>
    <submittedName>
        <fullName evidence="1">Fur family transcriptional regulator, ferric uptake regulator</fullName>
    </submittedName>
</protein>
<dbReference type="EMBL" id="FOJY01000002">
    <property type="protein sequence ID" value="SFA79879.1"/>
    <property type="molecule type" value="Genomic_DNA"/>
</dbReference>
<proteinExistence type="predicted"/>
<name>A0A1I0VTZ4_9FIRM</name>
<dbReference type="Gene3D" id="1.10.10.10">
    <property type="entry name" value="Winged helix-like DNA-binding domain superfamily/Winged helix DNA-binding domain"/>
    <property type="match status" value="1"/>
</dbReference>
<accession>A0A1I0VTZ4</accession>
<evidence type="ECO:0000313" key="2">
    <source>
        <dbReference type="Proteomes" id="UP000198838"/>
    </source>
</evidence>
<dbReference type="SUPFAM" id="SSF46785">
    <property type="entry name" value="Winged helix' DNA-binding domain"/>
    <property type="match status" value="1"/>
</dbReference>
<dbReference type="GO" id="GO:0003700">
    <property type="term" value="F:DNA-binding transcription factor activity"/>
    <property type="evidence" value="ECO:0007669"/>
    <property type="project" value="InterPro"/>
</dbReference>
<evidence type="ECO:0000313" key="1">
    <source>
        <dbReference type="EMBL" id="SFA79879.1"/>
    </source>
</evidence>
<dbReference type="InterPro" id="IPR002481">
    <property type="entry name" value="FUR"/>
</dbReference>
<dbReference type="InterPro" id="IPR036388">
    <property type="entry name" value="WH-like_DNA-bd_sf"/>
</dbReference>
<keyword evidence="2" id="KW-1185">Reference proteome</keyword>
<dbReference type="Proteomes" id="UP000198838">
    <property type="component" value="Unassembled WGS sequence"/>
</dbReference>
<dbReference type="OrthoDB" id="8659436at2"/>
<dbReference type="AlphaFoldDB" id="A0A1I0VTZ4"/>
<reference evidence="1 2" key="1">
    <citation type="submission" date="2016-10" db="EMBL/GenBank/DDBJ databases">
        <authorList>
            <person name="de Groot N.N."/>
        </authorList>
    </citation>
    <scope>NUCLEOTIDE SEQUENCE [LARGE SCALE GENOMIC DNA]</scope>
    <source>
        <strain evidence="1 2">DSM 5522</strain>
    </source>
</reference>
<dbReference type="RefSeq" id="WP_092870297.1">
    <property type="nucleotide sequence ID" value="NZ_FOJY01000002.1"/>
</dbReference>
<gene>
    <name evidence="1" type="ORF">SAMN05216249_102199</name>
</gene>
<dbReference type="InterPro" id="IPR036390">
    <property type="entry name" value="WH_DNA-bd_sf"/>
</dbReference>